<dbReference type="AlphaFoldDB" id="A0A1I6XXY0"/>
<evidence type="ECO:0000313" key="8">
    <source>
        <dbReference type="EMBL" id="SFT42872.1"/>
    </source>
</evidence>
<dbReference type="InterPro" id="IPR011629">
    <property type="entry name" value="CobW-like_C"/>
</dbReference>
<evidence type="ECO:0000259" key="7">
    <source>
        <dbReference type="SMART" id="SM00833"/>
    </source>
</evidence>
<dbReference type="Pfam" id="PF02492">
    <property type="entry name" value="cobW"/>
    <property type="match status" value="1"/>
</dbReference>
<comment type="function">
    <text evidence="5">Zinc chaperone that directly transfers zinc cofactor to target proteins, thereby activating them. Zinc is transferred from the CXCC motif in the GTPase domain to the zinc binding site in target proteins in a process requiring GTP hydrolysis.</text>
</comment>
<dbReference type="OrthoDB" id="9808822at2"/>
<dbReference type="Proteomes" id="UP000198844">
    <property type="component" value="Unassembled WGS sequence"/>
</dbReference>
<protein>
    <submittedName>
        <fullName evidence="8">GTPase, G3E family</fullName>
    </submittedName>
</protein>
<dbReference type="SUPFAM" id="SSF90002">
    <property type="entry name" value="Hypothetical protein YjiA, C-terminal domain"/>
    <property type="match status" value="1"/>
</dbReference>
<evidence type="ECO:0000256" key="6">
    <source>
        <dbReference type="ARBA" id="ARBA00049117"/>
    </source>
</evidence>
<dbReference type="InterPro" id="IPR051316">
    <property type="entry name" value="Zinc-reg_GTPase_activator"/>
</dbReference>
<evidence type="ECO:0000256" key="4">
    <source>
        <dbReference type="ARBA" id="ARBA00034320"/>
    </source>
</evidence>
<evidence type="ECO:0000256" key="3">
    <source>
        <dbReference type="ARBA" id="ARBA00023186"/>
    </source>
</evidence>
<dbReference type="Gene3D" id="3.30.1220.10">
    <property type="entry name" value="CobW-like, C-terminal domain"/>
    <property type="match status" value="1"/>
</dbReference>
<keyword evidence="1" id="KW-0547">Nucleotide-binding</keyword>
<dbReference type="EMBL" id="FPBH01000001">
    <property type="protein sequence ID" value="SFT42872.1"/>
    <property type="molecule type" value="Genomic_DNA"/>
</dbReference>
<dbReference type="PANTHER" id="PTHR13748:SF59">
    <property type="entry name" value="COBW C-TERMINAL DOMAIN-CONTAINING PROTEIN"/>
    <property type="match status" value="1"/>
</dbReference>
<dbReference type="Gene3D" id="3.40.50.300">
    <property type="entry name" value="P-loop containing nucleotide triphosphate hydrolases"/>
    <property type="match status" value="1"/>
</dbReference>
<comment type="catalytic activity">
    <reaction evidence="6">
        <text>GTP + H2O = GDP + phosphate + H(+)</text>
        <dbReference type="Rhea" id="RHEA:19669"/>
        <dbReference type="ChEBI" id="CHEBI:15377"/>
        <dbReference type="ChEBI" id="CHEBI:15378"/>
        <dbReference type="ChEBI" id="CHEBI:37565"/>
        <dbReference type="ChEBI" id="CHEBI:43474"/>
        <dbReference type="ChEBI" id="CHEBI:58189"/>
    </reaction>
    <physiologicalReaction direction="left-to-right" evidence="6">
        <dbReference type="Rhea" id="RHEA:19670"/>
    </physiologicalReaction>
</comment>
<accession>A0A1I6XXY0</accession>
<dbReference type="InterPro" id="IPR027417">
    <property type="entry name" value="P-loop_NTPase"/>
</dbReference>
<dbReference type="GO" id="GO:0016787">
    <property type="term" value="F:hydrolase activity"/>
    <property type="evidence" value="ECO:0007669"/>
    <property type="project" value="UniProtKB-KW"/>
</dbReference>
<sequence>MNRIPVTVLTGFLGAGKTTLLNRILREQHGRRYAVIVNEFGAIGIDGDLVVGAEDEVVELNNGCICCKVRGDLIRVVSGLVRRKGGFDGILIETSGLADPAPVVQTFFIDDLIRQHTRLDSVICVADACHLQARLSDSREAAEQLAQADIVLLNKTDLVDMAGLAAIQEEIRRINPAAELLPSVRCAVPLATLLDRGAFDLKRMRLAPSQEEGSALPRGDRSYRYVPLDSRADSRASMHRGRHSHDIDSVSLRVDKPLERTRFLSWLQQLVVEQGQDLLRAKGIVDLAGSEGRFVFQGVHMTMDTDFDRPWRVDEHRDSRLVFIGRNLDRRGLRESIRHCEIDS</sequence>
<evidence type="ECO:0000313" key="9">
    <source>
        <dbReference type="Proteomes" id="UP000198844"/>
    </source>
</evidence>
<dbReference type="Pfam" id="PF07683">
    <property type="entry name" value="CobW_C"/>
    <property type="match status" value="1"/>
</dbReference>
<keyword evidence="2" id="KW-0378">Hydrolase</keyword>
<organism evidence="8 9">
    <name type="scientific">Paraburkholderia aspalathi</name>
    <dbReference type="NCBI Taxonomy" id="1324617"/>
    <lineage>
        <taxon>Bacteria</taxon>
        <taxon>Pseudomonadati</taxon>
        <taxon>Pseudomonadota</taxon>
        <taxon>Betaproteobacteria</taxon>
        <taxon>Burkholderiales</taxon>
        <taxon>Burkholderiaceae</taxon>
        <taxon>Paraburkholderia</taxon>
    </lineage>
</organism>
<reference evidence="8 9" key="1">
    <citation type="submission" date="2016-10" db="EMBL/GenBank/DDBJ databases">
        <authorList>
            <person name="de Groot N.N."/>
        </authorList>
    </citation>
    <scope>NUCLEOTIDE SEQUENCE [LARGE SCALE GENOMIC DNA]</scope>
    <source>
        <strain evidence="8 9">LMG 27731</strain>
    </source>
</reference>
<comment type="similarity">
    <text evidence="4">Belongs to the SIMIBI class G3E GTPase family. ZNG1 subfamily.</text>
</comment>
<dbReference type="InterPro" id="IPR003495">
    <property type="entry name" value="CobW/HypB/UreG_nucleotide-bd"/>
</dbReference>
<evidence type="ECO:0000256" key="2">
    <source>
        <dbReference type="ARBA" id="ARBA00022801"/>
    </source>
</evidence>
<dbReference type="SUPFAM" id="SSF52540">
    <property type="entry name" value="P-loop containing nucleoside triphosphate hydrolases"/>
    <property type="match status" value="1"/>
</dbReference>
<dbReference type="RefSeq" id="WP_093632503.1">
    <property type="nucleotide sequence ID" value="NZ_FPBH01000001.1"/>
</dbReference>
<proteinExistence type="inferred from homology"/>
<name>A0A1I6XXY0_9BURK</name>
<dbReference type="SMART" id="SM00833">
    <property type="entry name" value="CobW_C"/>
    <property type="match status" value="1"/>
</dbReference>
<dbReference type="CDD" id="cd03112">
    <property type="entry name" value="CobW-like"/>
    <property type="match status" value="1"/>
</dbReference>
<evidence type="ECO:0000256" key="1">
    <source>
        <dbReference type="ARBA" id="ARBA00022741"/>
    </source>
</evidence>
<keyword evidence="3" id="KW-0143">Chaperone</keyword>
<feature type="domain" description="CobW C-terminal" evidence="7">
    <location>
        <begin position="247"/>
        <end position="341"/>
    </location>
</feature>
<evidence type="ECO:0000256" key="5">
    <source>
        <dbReference type="ARBA" id="ARBA00045658"/>
    </source>
</evidence>
<dbReference type="PANTHER" id="PTHR13748">
    <property type="entry name" value="COBW-RELATED"/>
    <property type="match status" value="1"/>
</dbReference>
<dbReference type="GO" id="GO:0000166">
    <property type="term" value="F:nucleotide binding"/>
    <property type="evidence" value="ECO:0007669"/>
    <property type="project" value="UniProtKB-KW"/>
</dbReference>
<dbReference type="InterPro" id="IPR036627">
    <property type="entry name" value="CobW-likC_sf"/>
</dbReference>
<gene>
    <name evidence="8" type="ORF">SAMN05192563_1001207</name>
</gene>